<dbReference type="GO" id="GO:0005829">
    <property type="term" value="C:cytosol"/>
    <property type="evidence" value="ECO:0007669"/>
    <property type="project" value="TreeGrafter"/>
</dbReference>
<comment type="subcellular location">
    <subcellularLocation>
        <location evidence="12">Cytoplasm</location>
    </subcellularLocation>
</comment>
<dbReference type="Gene3D" id="3.20.20.70">
    <property type="entry name" value="Aldolase class I"/>
    <property type="match status" value="1"/>
</dbReference>
<evidence type="ECO:0000256" key="15">
    <source>
        <dbReference type="PIRSR" id="PIRSR001365-2"/>
    </source>
</evidence>
<reference evidence="16" key="2">
    <citation type="submission" date="2020-09" db="EMBL/GenBank/DDBJ databases">
        <authorList>
            <person name="Sun Q."/>
            <person name="Zhou Y."/>
        </authorList>
    </citation>
    <scope>NUCLEOTIDE SEQUENCE</scope>
    <source>
        <strain evidence="16">CGMCC 1.12751</strain>
    </source>
</reference>
<evidence type="ECO:0000256" key="7">
    <source>
        <dbReference type="ARBA" id="ARBA00022915"/>
    </source>
</evidence>
<comment type="subunit">
    <text evidence="12">Homotetramer; dimer of dimers.</text>
</comment>
<feature type="active site" description="Schiff-base intermediate with substrate" evidence="12 14">
    <location>
        <position position="165"/>
    </location>
</feature>
<feature type="active site" description="Proton donor/acceptor" evidence="12 14">
    <location>
        <position position="136"/>
    </location>
</feature>
<evidence type="ECO:0000256" key="10">
    <source>
        <dbReference type="ARBA" id="ARBA00023270"/>
    </source>
</evidence>
<proteinExistence type="inferred from homology"/>
<name>A0A917GFG7_9FLAO</name>
<dbReference type="InterPro" id="IPR013785">
    <property type="entry name" value="Aldolase_TIM"/>
</dbReference>
<dbReference type="CDD" id="cd00950">
    <property type="entry name" value="DHDPS"/>
    <property type="match status" value="1"/>
</dbReference>
<feature type="binding site" evidence="12 15">
    <location>
        <position position="207"/>
    </location>
    <ligand>
        <name>pyruvate</name>
        <dbReference type="ChEBI" id="CHEBI:15361"/>
    </ligand>
</feature>
<keyword evidence="10 12" id="KW-0704">Schiff base</keyword>
<dbReference type="GO" id="GO:0019877">
    <property type="term" value="P:diaminopimelate biosynthetic process"/>
    <property type="evidence" value="ECO:0007669"/>
    <property type="project" value="UniProtKB-UniRule"/>
</dbReference>
<protein>
    <recommendedName>
        <fullName evidence="4 12">4-hydroxy-tetrahydrodipicolinate synthase</fullName>
        <shortName evidence="12">HTPA synthase</shortName>
        <ecNumber evidence="4 12">4.3.3.7</ecNumber>
    </recommendedName>
</protein>
<comment type="catalytic activity">
    <reaction evidence="11 12">
        <text>L-aspartate 4-semialdehyde + pyruvate = (2S,4S)-4-hydroxy-2,3,4,5-tetrahydrodipicolinate + H2O + H(+)</text>
        <dbReference type="Rhea" id="RHEA:34171"/>
        <dbReference type="ChEBI" id="CHEBI:15361"/>
        <dbReference type="ChEBI" id="CHEBI:15377"/>
        <dbReference type="ChEBI" id="CHEBI:15378"/>
        <dbReference type="ChEBI" id="CHEBI:67139"/>
        <dbReference type="ChEBI" id="CHEBI:537519"/>
        <dbReference type="EC" id="4.3.3.7"/>
    </reaction>
</comment>
<evidence type="ECO:0000256" key="8">
    <source>
        <dbReference type="ARBA" id="ARBA00023154"/>
    </source>
</evidence>
<gene>
    <name evidence="12 16" type="primary">dapA</name>
    <name evidence="16" type="ORF">GCM10010976_13030</name>
</gene>
<keyword evidence="17" id="KW-1185">Reference proteome</keyword>
<evidence type="ECO:0000256" key="12">
    <source>
        <dbReference type="HAMAP-Rule" id="MF_00418"/>
    </source>
</evidence>
<dbReference type="EC" id="4.3.3.7" evidence="4 12"/>
<keyword evidence="8 12" id="KW-0457">Lysine biosynthesis</keyword>
<dbReference type="PANTHER" id="PTHR12128:SF66">
    <property type="entry name" value="4-HYDROXY-2-OXOGLUTARATE ALDOLASE, MITOCHONDRIAL"/>
    <property type="match status" value="1"/>
</dbReference>
<evidence type="ECO:0000256" key="9">
    <source>
        <dbReference type="ARBA" id="ARBA00023239"/>
    </source>
</evidence>
<dbReference type="SUPFAM" id="SSF51569">
    <property type="entry name" value="Aldolase"/>
    <property type="match status" value="1"/>
</dbReference>
<dbReference type="Pfam" id="PF00701">
    <property type="entry name" value="DHDPS"/>
    <property type="match status" value="1"/>
</dbReference>
<dbReference type="InterPro" id="IPR020625">
    <property type="entry name" value="Schiff_base-form_aldolases_AS"/>
</dbReference>
<evidence type="ECO:0000256" key="13">
    <source>
        <dbReference type="PIRNR" id="PIRNR001365"/>
    </source>
</evidence>
<keyword evidence="7 12" id="KW-0220">Diaminopimelate biosynthesis</keyword>
<dbReference type="PIRSF" id="PIRSF001365">
    <property type="entry name" value="DHDPS"/>
    <property type="match status" value="1"/>
</dbReference>
<evidence type="ECO:0000256" key="14">
    <source>
        <dbReference type="PIRSR" id="PIRSR001365-1"/>
    </source>
</evidence>
<organism evidence="16 17">
    <name type="scientific">Bizionia arctica</name>
    <dbReference type="NCBI Taxonomy" id="1495645"/>
    <lineage>
        <taxon>Bacteria</taxon>
        <taxon>Pseudomonadati</taxon>
        <taxon>Bacteroidota</taxon>
        <taxon>Flavobacteriia</taxon>
        <taxon>Flavobacteriales</taxon>
        <taxon>Flavobacteriaceae</taxon>
        <taxon>Bizionia</taxon>
    </lineage>
</organism>
<evidence type="ECO:0000256" key="11">
    <source>
        <dbReference type="ARBA" id="ARBA00047836"/>
    </source>
</evidence>
<comment type="caution">
    <text evidence="12">Was originally thought to be a dihydrodipicolinate synthase (DHDPS), catalyzing the condensation of (S)-aspartate-beta-semialdehyde [(S)-ASA] and pyruvate to dihydrodipicolinate (DHDP). However, it was shown in E.coli that the product of the enzymatic reaction is not dihydrodipicolinate but in fact (4S)-4-hydroxy-2,3,4,5-tetrahydro-(2S)-dipicolinic acid (HTPA), and that the consecutive dehydration reaction leading to DHDP is not spontaneous but catalyzed by DapB.</text>
</comment>
<evidence type="ECO:0000256" key="4">
    <source>
        <dbReference type="ARBA" id="ARBA00012086"/>
    </source>
</evidence>
<dbReference type="AlphaFoldDB" id="A0A917GFG7"/>
<feature type="site" description="Part of a proton relay during catalysis" evidence="12">
    <location>
        <position position="110"/>
    </location>
</feature>
<dbReference type="PRINTS" id="PR00146">
    <property type="entry name" value="DHPICSNTHASE"/>
</dbReference>
<sequence>MKNKLTGLGIAIVTPFKKDLSVDHEALSKIVNFNIENGTDYIVISGTTGESVTVSKQEKKEIIATIVKANNNRVPLVLGIGGNHTAEIIEEINTTDFTHISAILSVSPAYSKPTQEGIYQHFKAISLASPKPIILYNVPGRTSSNMLPDTVIRLATDFKNIIAIKEAGNNMFQYFLLLKNKPEDFLIISGDDDLALSVILAGGAGVISVLGQAFPEKFSKMIHLGLEGNAKEAYKLHYQFLDVISLIFSENNPAGIKAVLERLDLCADTVRLPLVVASDSLKNKIENFLKNF</sequence>
<comment type="function">
    <text evidence="1 12">Catalyzes the condensation of (S)-aspartate-beta-semialdehyde [(S)-ASA] and pyruvate to 4-hydroxy-tetrahydrodipicolinate (HTPA).</text>
</comment>
<dbReference type="Proteomes" id="UP000625976">
    <property type="component" value="Unassembled WGS sequence"/>
</dbReference>
<comment type="similarity">
    <text evidence="3 12 13">Belongs to the DapA family.</text>
</comment>
<evidence type="ECO:0000256" key="2">
    <source>
        <dbReference type="ARBA" id="ARBA00005120"/>
    </source>
</evidence>
<evidence type="ECO:0000256" key="6">
    <source>
        <dbReference type="ARBA" id="ARBA00022605"/>
    </source>
</evidence>
<comment type="caution">
    <text evidence="16">The sequence shown here is derived from an EMBL/GenBank/DDBJ whole genome shotgun (WGS) entry which is preliminary data.</text>
</comment>
<feature type="site" description="Part of a proton relay during catalysis" evidence="12">
    <location>
        <position position="47"/>
    </location>
</feature>
<keyword evidence="9 12" id="KW-0456">Lyase</keyword>
<dbReference type="PANTHER" id="PTHR12128">
    <property type="entry name" value="DIHYDRODIPICOLINATE SYNTHASE"/>
    <property type="match status" value="1"/>
</dbReference>
<accession>A0A917GFG7</accession>
<keyword evidence="5 12" id="KW-0963">Cytoplasm</keyword>
<dbReference type="EMBL" id="BMFQ01000002">
    <property type="protein sequence ID" value="GGG42960.1"/>
    <property type="molecule type" value="Genomic_DNA"/>
</dbReference>
<reference evidence="16" key="1">
    <citation type="journal article" date="2014" name="Int. J. Syst. Evol. Microbiol.">
        <title>Complete genome sequence of Corynebacterium casei LMG S-19264T (=DSM 44701T), isolated from a smear-ripened cheese.</title>
        <authorList>
            <consortium name="US DOE Joint Genome Institute (JGI-PGF)"/>
            <person name="Walter F."/>
            <person name="Albersmeier A."/>
            <person name="Kalinowski J."/>
            <person name="Ruckert C."/>
        </authorList>
    </citation>
    <scope>NUCLEOTIDE SEQUENCE</scope>
    <source>
        <strain evidence="16">CGMCC 1.12751</strain>
    </source>
</reference>
<dbReference type="HAMAP" id="MF_00418">
    <property type="entry name" value="DapA"/>
    <property type="match status" value="1"/>
</dbReference>
<evidence type="ECO:0000313" key="16">
    <source>
        <dbReference type="EMBL" id="GGG42960.1"/>
    </source>
</evidence>
<evidence type="ECO:0000256" key="3">
    <source>
        <dbReference type="ARBA" id="ARBA00007592"/>
    </source>
</evidence>
<dbReference type="PROSITE" id="PS00666">
    <property type="entry name" value="DHDPS_2"/>
    <property type="match status" value="1"/>
</dbReference>
<dbReference type="NCBIfam" id="TIGR00674">
    <property type="entry name" value="dapA"/>
    <property type="match status" value="1"/>
</dbReference>
<keyword evidence="6 12" id="KW-0028">Amino-acid biosynthesis</keyword>
<dbReference type="GO" id="GO:0008840">
    <property type="term" value="F:4-hydroxy-tetrahydrodipicolinate synthase activity"/>
    <property type="evidence" value="ECO:0007669"/>
    <property type="project" value="UniProtKB-UniRule"/>
</dbReference>
<evidence type="ECO:0000256" key="1">
    <source>
        <dbReference type="ARBA" id="ARBA00003294"/>
    </source>
</evidence>
<comment type="pathway">
    <text evidence="2 12">Amino-acid biosynthesis; L-lysine biosynthesis via DAP pathway; (S)-tetrahydrodipicolinate from L-aspartate: step 3/4.</text>
</comment>
<dbReference type="InterPro" id="IPR005263">
    <property type="entry name" value="DapA"/>
</dbReference>
<evidence type="ECO:0000256" key="5">
    <source>
        <dbReference type="ARBA" id="ARBA00022490"/>
    </source>
</evidence>
<evidence type="ECO:0000313" key="17">
    <source>
        <dbReference type="Proteomes" id="UP000625976"/>
    </source>
</evidence>
<dbReference type="GO" id="GO:0009089">
    <property type="term" value="P:lysine biosynthetic process via diaminopimelate"/>
    <property type="evidence" value="ECO:0007669"/>
    <property type="project" value="UniProtKB-UniRule"/>
</dbReference>
<dbReference type="SMART" id="SM01130">
    <property type="entry name" value="DHDPS"/>
    <property type="match status" value="1"/>
</dbReference>
<dbReference type="RefSeq" id="WP_188463087.1">
    <property type="nucleotide sequence ID" value="NZ_BMFQ01000002.1"/>
</dbReference>
<dbReference type="InterPro" id="IPR002220">
    <property type="entry name" value="DapA-like"/>
</dbReference>
<feature type="binding site" evidence="12 15">
    <location>
        <position position="48"/>
    </location>
    <ligand>
        <name>pyruvate</name>
        <dbReference type="ChEBI" id="CHEBI:15361"/>
    </ligand>
</feature>